<dbReference type="Proteomes" id="UP000499080">
    <property type="component" value="Unassembled WGS sequence"/>
</dbReference>
<dbReference type="EMBL" id="BGPR01030592">
    <property type="protein sequence ID" value="GBO03202.1"/>
    <property type="molecule type" value="Genomic_DNA"/>
</dbReference>
<dbReference type="PROSITE" id="PS51257">
    <property type="entry name" value="PROKAR_LIPOPROTEIN"/>
    <property type="match status" value="1"/>
</dbReference>
<protein>
    <submittedName>
        <fullName evidence="1">Uncharacterized protein</fullName>
    </submittedName>
</protein>
<dbReference type="AlphaFoldDB" id="A0A4Y2TSH8"/>
<organism evidence="1 2">
    <name type="scientific">Araneus ventricosus</name>
    <name type="common">Orbweaver spider</name>
    <name type="synonym">Epeira ventricosa</name>
    <dbReference type="NCBI Taxonomy" id="182803"/>
    <lineage>
        <taxon>Eukaryota</taxon>
        <taxon>Metazoa</taxon>
        <taxon>Ecdysozoa</taxon>
        <taxon>Arthropoda</taxon>
        <taxon>Chelicerata</taxon>
        <taxon>Arachnida</taxon>
        <taxon>Araneae</taxon>
        <taxon>Araneomorphae</taxon>
        <taxon>Entelegynae</taxon>
        <taxon>Araneoidea</taxon>
        <taxon>Araneidae</taxon>
        <taxon>Araneus</taxon>
    </lineage>
</organism>
<proteinExistence type="predicted"/>
<reference evidence="1 2" key="1">
    <citation type="journal article" date="2019" name="Sci. Rep.">
        <title>Orb-weaving spider Araneus ventricosus genome elucidates the spidroin gene catalogue.</title>
        <authorList>
            <person name="Kono N."/>
            <person name="Nakamura H."/>
            <person name="Ohtoshi R."/>
            <person name="Moran D.A.P."/>
            <person name="Shinohara A."/>
            <person name="Yoshida Y."/>
            <person name="Fujiwara M."/>
            <person name="Mori M."/>
            <person name="Tomita M."/>
            <person name="Arakawa K."/>
        </authorList>
    </citation>
    <scope>NUCLEOTIDE SEQUENCE [LARGE SCALE GENOMIC DNA]</scope>
</reference>
<evidence type="ECO:0000313" key="1">
    <source>
        <dbReference type="EMBL" id="GBO03202.1"/>
    </source>
</evidence>
<comment type="caution">
    <text evidence="1">The sequence shown here is derived from an EMBL/GenBank/DDBJ whole genome shotgun (WGS) entry which is preliminary data.</text>
</comment>
<evidence type="ECO:0000313" key="2">
    <source>
        <dbReference type="Proteomes" id="UP000499080"/>
    </source>
</evidence>
<keyword evidence="2" id="KW-1185">Reference proteome</keyword>
<sequence>MFKCRSDRHTTLLPGVYLSTGCPATCPSLPTFCPASSIPVCYLSLCLFYTIPPYPAWLLLNQPRCFSAPLCAQ</sequence>
<name>A0A4Y2TSH8_ARAVE</name>
<gene>
    <name evidence="1" type="ORF">AVEN_228324_1</name>
</gene>
<accession>A0A4Y2TSH8</accession>
<feature type="non-terminal residue" evidence="1">
    <location>
        <position position="73"/>
    </location>
</feature>